<proteinExistence type="inferred from homology"/>
<dbReference type="PANTHER" id="PTHR10057">
    <property type="entry name" value="PERIPHERAL-TYPE BENZODIAZEPINE RECEPTOR"/>
    <property type="match status" value="1"/>
</dbReference>
<feature type="transmembrane region" description="Helical" evidence="6">
    <location>
        <begin position="127"/>
        <end position="149"/>
    </location>
</feature>
<dbReference type="RefSeq" id="WP_248683030.1">
    <property type="nucleotide sequence ID" value="NZ_JALPRY010000010.1"/>
</dbReference>
<feature type="transmembrane region" description="Helical" evidence="6">
    <location>
        <begin position="5"/>
        <end position="24"/>
    </location>
</feature>
<dbReference type="PIRSF" id="PIRSF005859">
    <property type="entry name" value="PBR"/>
    <property type="match status" value="1"/>
</dbReference>
<accession>A0ABT0IR94</accession>
<feature type="transmembrane region" description="Helical" evidence="6">
    <location>
        <begin position="74"/>
        <end position="92"/>
    </location>
</feature>
<keyword evidence="5 6" id="KW-0472">Membrane</keyword>
<comment type="subcellular location">
    <subcellularLocation>
        <location evidence="1">Membrane</location>
        <topology evidence="1">Multi-pass membrane protein</topology>
    </subcellularLocation>
</comment>
<gene>
    <name evidence="7" type="ORF">M0654_10410</name>
</gene>
<keyword evidence="8" id="KW-1185">Reference proteome</keyword>
<dbReference type="PANTHER" id="PTHR10057:SF0">
    <property type="entry name" value="TRANSLOCATOR PROTEIN"/>
    <property type="match status" value="1"/>
</dbReference>
<feature type="transmembrane region" description="Helical" evidence="6">
    <location>
        <begin position="44"/>
        <end position="62"/>
    </location>
</feature>
<comment type="similarity">
    <text evidence="2">Belongs to the TspO/BZRP family.</text>
</comment>
<evidence type="ECO:0000256" key="5">
    <source>
        <dbReference type="ARBA" id="ARBA00023136"/>
    </source>
</evidence>
<dbReference type="Pfam" id="PF03073">
    <property type="entry name" value="TspO_MBR"/>
    <property type="match status" value="1"/>
</dbReference>
<dbReference type="EMBL" id="JALPRY010000010">
    <property type="protein sequence ID" value="MCK8780395.1"/>
    <property type="molecule type" value="Genomic_DNA"/>
</dbReference>
<dbReference type="Gene3D" id="1.20.1260.100">
    <property type="entry name" value="TspO/MBR protein"/>
    <property type="match status" value="1"/>
</dbReference>
<keyword evidence="3 6" id="KW-0812">Transmembrane</keyword>
<evidence type="ECO:0000256" key="1">
    <source>
        <dbReference type="ARBA" id="ARBA00004141"/>
    </source>
</evidence>
<evidence type="ECO:0000256" key="4">
    <source>
        <dbReference type="ARBA" id="ARBA00022989"/>
    </source>
</evidence>
<dbReference type="Proteomes" id="UP001202827">
    <property type="component" value="Unassembled WGS sequence"/>
</dbReference>
<comment type="caution">
    <text evidence="7">The sequence shown here is derived from an EMBL/GenBank/DDBJ whole genome shotgun (WGS) entry which is preliminary data.</text>
</comment>
<dbReference type="InterPro" id="IPR038330">
    <property type="entry name" value="TspO/MBR-related_sf"/>
</dbReference>
<evidence type="ECO:0000256" key="3">
    <source>
        <dbReference type="ARBA" id="ARBA00022692"/>
    </source>
</evidence>
<dbReference type="CDD" id="cd15904">
    <property type="entry name" value="TSPO_MBR"/>
    <property type="match status" value="1"/>
</dbReference>
<evidence type="ECO:0000313" key="7">
    <source>
        <dbReference type="EMBL" id="MCK8780395.1"/>
    </source>
</evidence>
<name>A0ABT0IR94_9HYPH</name>
<feature type="transmembrane region" description="Helical" evidence="6">
    <location>
        <begin position="98"/>
        <end position="115"/>
    </location>
</feature>
<reference evidence="7 8" key="1">
    <citation type="submission" date="2022-04" db="EMBL/GenBank/DDBJ databases">
        <title>Rhizobium coralii sp. nov., isolated from coral Turbinaria peltata.</title>
        <authorList>
            <person name="Sun H."/>
        </authorList>
    </citation>
    <scope>NUCLEOTIDE SEQUENCE [LARGE SCALE GENOMIC DNA]</scope>
    <source>
        <strain evidence="7 8">NTR19</strain>
    </source>
</reference>
<protein>
    <submittedName>
        <fullName evidence="7">Tryptophan-rich sensory protein</fullName>
    </submittedName>
</protein>
<evidence type="ECO:0000256" key="6">
    <source>
        <dbReference type="SAM" id="Phobius"/>
    </source>
</evidence>
<sequence length="150" mass="16847">MNRTVIYLLFIIGVVGIGSLVGLFTPTGDWYQGLQKPSFNPPGWIFGPVWTVLYILIGIAGARTWIEARNSARMKTWFVQMVLNFLWSPAFFGLESPLLALIVIVPMLVSIIVFIRQAWQPDRVSALCFLPYAAWVSFATVLNLSILLLN</sequence>
<dbReference type="InterPro" id="IPR004307">
    <property type="entry name" value="TspO_MBR"/>
</dbReference>
<evidence type="ECO:0000256" key="2">
    <source>
        <dbReference type="ARBA" id="ARBA00007524"/>
    </source>
</evidence>
<evidence type="ECO:0000313" key="8">
    <source>
        <dbReference type="Proteomes" id="UP001202827"/>
    </source>
</evidence>
<organism evidence="7 8">
    <name type="scientific">Neorhizobium turbinariae</name>
    <dbReference type="NCBI Taxonomy" id="2937795"/>
    <lineage>
        <taxon>Bacteria</taxon>
        <taxon>Pseudomonadati</taxon>
        <taxon>Pseudomonadota</taxon>
        <taxon>Alphaproteobacteria</taxon>
        <taxon>Hyphomicrobiales</taxon>
        <taxon>Rhizobiaceae</taxon>
        <taxon>Rhizobium/Agrobacterium group</taxon>
        <taxon>Neorhizobium</taxon>
    </lineage>
</organism>
<keyword evidence="4 6" id="KW-1133">Transmembrane helix</keyword>